<comment type="caution">
    <text evidence="2">The sequence shown here is derived from an EMBL/GenBank/DDBJ whole genome shotgun (WGS) entry which is preliminary data.</text>
</comment>
<evidence type="ECO:0000313" key="3">
    <source>
        <dbReference type="Proteomes" id="UP000307378"/>
    </source>
</evidence>
<organism evidence="2 3">
    <name type="scientific">Rhizobium rosettiformans W3</name>
    <dbReference type="NCBI Taxonomy" id="538378"/>
    <lineage>
        <taxon>Bacteria</taxon>
        <taxon>Pseudomonadati</taxon>
        <taxon>Pseudomonadota</taxon>
        <taxon>Alphaproteobacteria</taxon>
        <taxon>Hyphomicrobiales</taxon>
        <taxon>Rhizobiaceae</taxon>
        <taxon>Rhizobium/Agrobacterium group</taxon>
        <taxon>Rhizobium</taxon>
    </lineage>
</organism>
<proteinExistence type="predicted"/>
<keyword evidence="1" id="KW-0472">Membrane</keyword>
<accession>A0A4S8Q5M5</accession>
<feature type="transmembrane region" description="Helical" evidence="1">
    <location>
        <begin position="6"/>
        <end position="27"/>
    </location>
</feature>
<reference evidence="2 3" key="1">
    <citation type="submission" date="2019-04" db="EMBL/GenBank/DDBJ databases">
        <title>genome sequence of strain W3.</title>
        <authorList>
            <person name="Gao J."/>
            <person name="Sun J."/>
        </authorList>
    </citation>
    <scope>NUCLEOTIDE SEQUENCE [LARGE SCALE GENOMIC DNA]</scope>
    <source>
        <strain evidence="2 3">W3</strain>
    </source>
</reference>
<keyword evidence="1" id="KW-1133">Transmembrane helix</keyword>
<dbReference type="Proteomes" id="UP000307378">
    <property type="component" value="Unassembled WGS sequence"/>
</dbReference>
<dbReference type="AlphaFoldDB" id="A0A4S8Q5M5"/>
<sequence>MLKFIGGTVGAIFLIGLIVVILFLMLIF</sequence>
<evidence type="ECO:0000313" key="2">
    <source>
        <dbReference type="EMBL" id="THV35554.1"/>
    </source>
</evidence>
<evidence type="ECO:0000256" key="1">
    <source>
        <dbReference type="SAM" id="Phobius"/>
    </source>
</evidence>
<dbReference type="EMBL" id="STGU01000006">
    <property type="protein sequence ID" value="THV35554.1"/>
    <property type="molecule type" value="Genomic_DNA"/>
</dbReference>
<keyword evidence="1" id="KW-0812">Transmembrane</keyword>
<dbReference type="InterPro" id="IPR057715">
    <property type="entry name" value="YohP-like"/>
</dbReference>
<protein>
    <submittedName>
        <fullName evidence="2">Uncharacterized protein</fullName>
    </submittedName>
</protein>
<dbReference type="Pfam" id="PF25659">
    <property type="entry name" value="YohP"/>
    <property type="match status" value="1"/>
</dbReference>
<gene>
    <name evidence="2" type="ORF">FAA86_12815</name>
</gene>
<name>A0A4S8Q5M5_9HYPH</name>